<dbReference type="EMBL" id="JAWNFV010000004">
    <property type="protein sequence ID" value="MDY5140263.1"/>
    <property type="molecule type" value="Genomic_DNA"/>
</dbReference>
<dbReference type="GeneID" id="92812953"/>
<dbReference type="AlphaFoldDB" id="A0AAW9HC67"/>
<dbReference type="Proteomes" id="UP001284901">
    <property type="component" value="Unassembled WGS sequence"/>
</dbReference>
<sequence length="185" mass="20464">MDTTLELGQSVVIQCWNLNIGDEGVYSPELGMRVCDPWVYVAFDVDCVPEEHFDKACRVLEHFKVCVEGGEIRLGYNLNALPEELWGWCLPWLVCGLAYRTTPAFGPNASEGEDVYVSHSQIDPLVGLIVANRTDTCIGTWLGGECLKVAAFTSPGILTRETVFPPASSQIAAENLSEWLEIIPW</sequence>
<dbReference type="RefSeq" id="WP_101657611.1">
    <property type="nucleotide sequence ID" value="NZ_CAUPFC010000005.1"/>
</dbReference>
<evidence type="ECO:0000313" key="2">
    <source>
        <dbReference type="EMBL" id="MDY5146442.1"/>
    </source>
</evidence>
<dbReference type="Proteomes" id="UP001288320">
    <property type="component" value="Unassembled WGS sequence"/>
</dbReference>
<accession>A0AAW9HC67</accession>
<dbReference type="EMBL" id="JAWNFY010000012">
    <property type="protein sequence ID" value="MDY5146442.1"/>
    <property type="molecule type" value="Genomic_DNA"/>
</dbReference>
<evidence type="ECO:0000313" key="4">
    <source>
        <dbReference type="Proteomes" id="UP001288320"/>
    </source>
</evidence>
<organism evidence="1 4">
    <name type="scientific">Actinotignum timonense</name>
    <dbReference type="NCBI Taxonomy" id="1870995"/>
    <lineage>
        <taxon>Bacteria</taxon>
        <taxon>Bacillati</taxon>
        <taxon>Actinomycetota</taxon>
        <taxon>Actinomycetes</taxon>
        <taxon>Actinomycetales</taxon>
        <taxon>Actinomycetaceae</taxon>
        <taxon>Actinotignum</taxon>
    </lineage>
</organism>
<gene>
    <name evidence="1" type="ORF">R6G74_02870</name>
    <name evidence="2" type="ORF">R6P33_05315</name>
</gene>
<name>A0AAW9HC67_9ACTO</name>
<reference evidence="1 3" key="1">
    <citation type="submission" date="2023-10" db="EMBL/GenBank/DDBJ databases">
        <title>Whole Genome based description of the genera Actinobaculum and Actinotignum reveals a complex phylogenetic relationship within the species included in the genus Actinotignum.</title>
        <authorList>
            <person name="Jensen C.S."/>
            <person name="Dargis R."/>
            <person name="Kemp M."/>
            <person name="Christensen J.J."/>
        </authorList>
    </citation>
    <scope>NUCLEOTIDE SEQUENCE</scope>
    <source>
        <strain evidence="2 3">SLA_B089</strain>
        <strain evidence="1">SLA_B245</strain>
    </source>
</reference>
<evidence type="ECO:0000313" key="1">
    <source>
        <dbReference type="EMBL" id="MDY5140263.1"/>
    </source>
</evidence>
<comment type="caution">
    <text evidence="1">The sequence shown here is derived from an EMBL/GenBank/DDBJ whole genome shotgun (WGS) entry which is preliminary data.</text>
</comment>
<proteinExistence type="predicted"/>
<protein>
    <submittedName>
        <fullName evidence="1">Uncharacterized protein</fullName>
    </submittedName>
</protein>
<evidence type="ECO:0000313" key="3">
    <source>
        <dbReference type="Proteomes" id="UP001284901"/>
    </source>
</evidence>
<keyword evidence="3" id="KW-1185">Reference proteome</keyword>